<dbReference type="InterPro" id="IPR000407">
    <property type="entry name" value="GDA1_CD39_NTPase"/>
</dbReference>
<comment type="function">
    <text evidence="4">After transfer of sugars to endogenous macromolecular acceptors, the enzyme converts nucleoside diphosphates to nucleoside monophosphates which in turn exit the Golgi lumen in a coupled antiporter reaction, allowing entry of additional nucleotide sugar from the cytosol.</text>
</comment>
<dbReference type="AlphaFoldDB" id="A0A0C3L6R0"/>
<dbReference type="EC" id="3.6.1.42" evidence="5"/>
<dbReference type="STRING" id="1051891.A0A0C3L6R0"/>
<name>A0A0C3L6R0_9AGAM</name>
<proteinExistence type="inferred from homology"/>
<evidence type="ECO:0000256" key="6">
    <source>
        <dbReference type="PIRSR" id="PIRSR600407-1"/>
    </source>
</evidence>
<dbReference type="GO" id="GO:0000139">
    <property type="term" value="C:Golgi membrane"/>
    <property type="evidence" value="ECO:0007669"/>
    <property type="project" value="UniProtKB-SubCell"/>
</dbReference>
<evidence type="ECO:0000256" key="7">
    <source>
        <dbReference type="PIRSR" id="PIRSR600407-2"/>
    </source>
</evidence>
<sequence length="490" mass="52393">MLDAGSTGSRIHIYKFHNCHASPTLEYEVFKMTIPGLSSFAADPVAAAKSLDVLMEEAVKVVPKQLQGCTKVAVKATAGLRLLGSDVSEAILVAVRSRLKDQFPFPLAGKDAVVIMDGKDEGVYAWITANYLLGTIGGGVKDGRPTYAVLDLGGASTQIVFEPTFGSSSAGKLEEGDHKYELTFSGKAHTLYQHSYLGYGLMRARRHVHNLVAFMWDFRTDGKGSSSGPGSIGDSNSHLTNGPSVPNPCLSKGTERKVTLDGGKWADGYNVTMTGGDIGSFDHCNRVVELVMAKDAVCAVKPCSFNGVYQPNILDTFPSGGILALSYFYDRIFPLLPQSSSRHGSPSALARAWGNTDKKKSPSGKKVPKKDVNSIIISEIATLAERVCAGPDSWDKYWGPNSAFAGSFASAAGGSDKASKDILAELHGRPEYCLDLTFMHALLRLGYEFGGQRGVRVEKKVDGVELGWCLGATIALLLDDHGEQGLKCIA</sequence>
<evidence type="ECO:0000256" key="4">
    <source>
        <dbReference type="ARBA" id="ARBA00037742"/>
    </source>
</evidence>
<dbReference type="EMBL" id="KN822981">
    <property type="protein sequence ID" value="KIO29543.1"/>
    <property type="molecule type" value="Genomic_DNA"/>
</dbReference>
<dbReference type="Gene3D" id="3.30.420.40">
    <property type="match status" value="1"/>
</dbReference>
<comment type="similarity">
    <text evidence="2 8">Belongs to the GDA1/CD39 NTPase family.</text>
</comment>
<keyword evidence="11" id="KW-1185">Reference proteome</keyword>
<evidence type="ECO:0000256" key="2">
    <source>
        <dbReference type="ARBA" id="ARBA00009283"/>
    </source>
</evidence>
<reference evidence="10 11" key="1">
    <citation type="submission" date="2014-04" db="EMBL/GenBank/DDBJ databases">
        <authorList>
            <consortium name="DOE Joint Genome Institute"/>
            <person name="Kuo A."/>
            <person name="Girlanda M."/>
            <person name="Perotto S."/>
            <person name="Kohler A."/>
            <person name="Nagy L.G."/>
            <person name="Floudas D."/>
            <person name="Copeland A."/>
            <person name="Barry K.W."/>
            <person name="Cichocki N."/>
            <person name="Veneault-Fourrey C."/>
            <person name="LaButti K."/>
            <person name="Lindquist E.A."/>
            <person name="Lipzen A."/>
            <person name="Lundell T."/>
            <person name="Morin E."/>
            <person name="Murat C."/>
            <person name="Sun H."/>
            <person name="Tunlid A."/>
            <person name="Henrissat B."/>
            <person name="Grigoriev I.V."/>
            <person name="Hibbett D.S."/>
            <person name="Martin F."/>
            <person name="Nordberg H.P."/>
            <person name="Cantor M.N."/>
            <person name="Hua S.X."/>
        </authorList>
    </citation>
    <scope>NUCLEOTIDE SEQUENCE [LARGE SCALE GENOMIC DNA]</scope>
    <source>
        <strain evidence="10 11">MUT 4182</strain>
    </source>
</reference>
<evidence type="ECO:0000313" key="11">
    <source>
        <dbReference type="Proteomes" id="UP000054248"/>
    </source>
</evidence>
<accession>A0A0C3L6R0</accession>
<comment type="subcellular location">
    <subcellularLocation>
        <location evidence="1">Golgi apparatus membrane</location>
        <topology evidence="1">Single-pass type II membrane protein</topology>
    </subcellularLocation>
</comment>
<keyword evidence="7" id="KW-0547">Nucleotide-binding</keyword>
<dbReference type="GO" id="GO:0005524">
    <property type="term" value="F:ATP binding"/>
    <property type="evidence" value="ECO:0007669"/>
    <property type="project" value="UniProtKB-KW"/>
</dbReference>
<dbReference type="Proteomes" id="UP000054248">
    <property type="component" value="Unassembled WGS sequence"/>
</dbReference>
<dbReference type="GO" id="GO:0004382">
    <property type="term" value="F:GDP phosphatase activity"/>
    <property type="evidence" value="ECO:0007669"/>
    <property type="project" value="UniProtKB-EC"/>
</dbReference>
<dbReference type="PANTHER" id="PTHR11782:SF83">
    <property type="entry name" value="GUANOSINE-DIPHOSPHATASE"/>
    <property type="match status" value="1"/>
</dbReference>
<dbReference type="GO" id="GO:0006487">
    <property type="term" value="P:protein N-linked glycosylation"/>
    <property type="evidence" value="ECO:0007669"/>
    <property type="project" value="TreeGrafter"/>
</dbReference>
<protein>
    <recommendedName>
        <fullName evidence="5">guanosine-diphosphatase</fullName>
        <ecNumber evidence="5">3.6.1.42</ecNumber>
    </recommendedName>
</protein>
<feature type="binding site" evidence="7">
    <location>
        <begin position="154"/>
        <end position="158"/>
    </location>
    <ligand>
        <name>ATP</name>
        <dbReference type="ChEBI" id="CHEBI:30616"/>
    </ligand>
</feature>
<gene>
    <name evidence="10" type="ORF">M407DRAFT_242548</name>
</gene>
<organism evidence="10 11">
    <name type="scientific">Tulasnella calospora MUT 4182</name>
    <dbReference type="NCBI Taxonomy" id="1051891"/>
    <lineage>
        <taxon>Eukaryota</taxon>
        <taxon>Fungi</taxon>
        <taxon>Dikarya</taxon>
        <taxon>Basidiomycota</taxon>
        <taxon>Agaricomycotina</taxon>
        <taxon>Agaricomycetes</taxon>
        <taxon>Cantharellales</taxon>
        <taxon>Tulasnellaceae</taxon>
        <taxon>Tulasnella</taxon>
    </lineage>
</organism>
<keyword evidence="3 8" id="KW-0378">Hydrolase</keyword>
<dbReference type="GO" id="GO:0017111">
    <property type="term" value="F:ribonucleoside triphosphate phosphatase activity"/>
    <property type="evidence" value="ECO:0007669"/>
    <property type="project" value="TreeGrafter"/>
</dbReference>
<dbReference type="OrthoDB" id="6372431at2759"/>
<evidence type="ECO:0000313" key="10">
    <source>
        <dbReference type="EMBL" id="KIO29543.1"/>
    </source>
</evidence>
<feature type="region of interest" description="Disordered" evidence="9">
    <location>
        <begin position="225"/>
        <end position="253"/>
    </location>
</feature>
<dbReference type="CDD" id="cd24040">
    <property type="entry name" value="ASKHA_NBD_GDA1"/>
    <property type="match status" value="1"/>
</dbReference>
<dbReference type="Gene3D" id="3.30.420.150">
    <property type="entry name" value="Exopolyphosphatase. Domain 2"/>
    <property type="match status" value="1"/>
</dbReference>
<dbReference type="PROSITE" id="PS01238">
    <property type="entry name" value="GDA1_CD39_NTPASE"/>
    <property type="match status" value="1"/>
</dbReference>
<dbReference type="PANTHER" id="PTHR11782">
    <property type="entry name" value="ADENOSINE/GUANOSINE DIPHOSPHATASE"/>
    <property type="match status" value="1"/>
</dbReference>
<evidence type="ECO:0000256" key="5">
    <source>
        <dbReference type="ARBA" id="ARBA00038903"/>
    </source>
</evidence>
<reference evidence="11" key="2">
    <citation type="submission" date="2015-01" db="EMBL/GenBank/DDBJ databases">
        <title>Evolutionary Origins and Diversification of the Mycorrhizal Mutualists.</title>
        <authorList>
            <consortium name="DOE Joint Genome Institute"/>
            <consortium name="Mycorrhizal Genomics Consortium"/>
            <person name="Kohler A."/>
            <person name="Kuo A."/>
            <person name="Nagy L.G."/>
            <person name="Floudas D."/>
            <person name="Copeland A."/>
            <person name="Barry K.W."/>
            <person name="Cichocki N."/>
            <person name="Veneault-Fourrey C."/>
            <person name="LaButti K."/>
            <person name="Lindquist E.A."/>
            <person name="Lipzen A."/>
            <person name="Lundell T."/>
            <person name="Morin E."/>
            <person name="Murat C."/>
            <person name="Riley R."/>
            <person name="Ohm R."/>
            <person name="Sun H."/>
            <person name="Tunlid A."/>
            <person name="Henrissat B."/>
            <person name="Grigoriev I.V."/>
            <person name="Hibbett D.S."/>
            <person name="Martin F."/>
        </authorList>
    </citation>
    <scope>NUCLEOTIDE SEQUENCE [LARGE SCALE GENOMIC DNA]</scope>
    <source>
        <strain evidence="11">MUT 4182</strain>
    </source>
</reference>
<evidence type="ECO:0000256" key="3">
    <source>
        <dbReference type="ARBA" id="ARBA00022801"/>
    </source>
</evidence>
<dbReference type="GO" id="GO:0045134">
    <property type="term" value="F:UDP phosphatase activity"/>
    <property type="evidence" value="ECO:0007669"/>
    <property type="project" value="TreeGrafter"/>
</dbReference>
<feature type="region of interest" description="Disordered" evidence="9">
    <location>
        <begin position="339"/>
        <end position="369"/>
    </location>
</feature>
<evidence type="ECO:0000256" key="1">
    <source>
        <dbReference type="ARBA" id="ARBA00004323"/>
    </source>
</evidence>
<dbReference type="Pfam" id="PF01150">
    <property type="entry name" value="GDA1_CD39"/>
    <property type="match status" value="2"/>
</dbReference>
<dbReference type="HOGENOM" id="CLU_010246_4_0_1"/>
<keyword evidence="7" id="KW-0067">ATP-binding</keyword>
<feature type="active site" description="Proton acceptor" evidence="6">
    <location>
        <position position="121"/>
    </location>
</feature>
<dbReference type="GO" id="GO:0009134">
    <property type="term" value="P:nucleoside diphosphate catabolic process"/>
    <property type="evidence" value="ECO:0007669"/>
    <property type="project" value="TreeGrafter"/>
</dbReference>
<evidence type="ECO:0000256" key="8">
    <source>
        <dbReference type="RuleBase" id="RU003833"/>
    </source>
</evidence>
<evidence type="ECO:0000256" key="9">
    <source>
        <dbReference type="SAM" id="MobiDB-lite"/>
    </source>
</evidence>